<dbReference type="PROSITE" id="PS51864">
    <property type="entry name" value="ASTACIN"/>
    <property type="match status" value="1"/>
</dbReference>
<dbReference type="EC" id="3.4.24.-" evidence="2"/>
<keyword evidence="2" id="KW-0732">Signal</keyword>
<dbReference type="PANTHER" id="PTHR10127">
    <property type="entry name" value="DISCOIDIN, CUB, EGF, LAMININ , AND ZINC METALLOPROTEASE DOMAIN CONTAINING"/>
    <property type="match status" value="1"/>
</dbReference>
<dbReference type="InterPro" id="IPR006026">
    <property type="entry name" value="Peptidase_Metallo"/>
</dbReference>
<dbReference type="GeneID" id="108741751"/>
<feature type="binding site" evidence="1">
    <location>
        <position position="162"/>
    </location>
    <ligand>
        <name>Zn(2+)</name>
        <dbReference type="ChEBI" id="CHEBI:29105"/>
        <note>catalytic</note>
    </ligand>
</feature>
<dbReference type="STRING" id="224129.A0A1W4X7Z9"/>
<evidence type="ECO:0000313" key="4">
    <source>
        <dbReference type="Proteomes" id="UP000192223"/>
    </source>
</evidence>
<dbReference type="CDD" id="cd04280">
    <property type="entry name" value="ZnMc_astacin_like"/>
    <property type="match status" value="1"/>
</dbReference>
<feature type="signal peptide" evidence="2">
    <location>
        <begin position="1"/>
        <end position="18"/>
    </location>
</feature>
<dbReference type="InterPro" id="IPR024079">
    <property type="entry name" value="MetalloPept_cat_dom_sf"/>
</dbReference>
<dbReference type="AlphaFoldDB" id="A0A1W4X7Z9"/>
<feature type="active site" evidence="1">
    <location>
        <position position="153"/>
    </location>
</feature>
<dbReference type="Proteomes" id="UP000192223">
    <property type="component" value="Unplaced"/>
</dbReference>
<evidence type="ECO:0000259" key="3">
    <source>
        <dbReference type="PROSITE" id="PS51864"/>
    </source>
</evidence>
<dbReference type="SMART" id="SM00235">
    <property type="entry name" value="ZnMc"/>
    <property type="match status" value="1"/>
</dbReference>
<feature type="domain" description="Peptidase M12A" evidence="3">
    <location>
        <begin position="49"/>
        <end position="255"/>
    </location>
</feature>
<evidence type="ECO:0000313" key="5">
    <source>
        <dbReference type="RefSeq" id="XP_018332159.1"/>
    </source>
</evidence>
<keyword evidence="1 2" id="KW-0645">Protease</keyword>
<dbReference type="InterPro" id="IPR034035">
    <property type="entry name" value="Astacin-like_dom"/>
</dbReference>
<dbReference type="InParanoid" id="A0A1W4X7Z9"/>
<keyword evidence="4" id="KW-1185">Reference proteome</keyword>
<keyword evidence="1 2" id="KW-0479">Metal-binding</keyword>
<dbReference type="RefSeq" id="XP_018332159.1">
    <property type="nucleotide sequence ID" value="XM_018476657.1"/>
</dbReference>
<keyword evidence="1 2" id="KW-0378">Hydrolase</keyword>
<dbReference type="OrthoDB" id="291007at2759"/>
<name>A0A1W4X7Z9_AGRPL</name>
<dbReference type="Pfam" id="PF01400">
    <property type="entry name" value="Astacin"/>
    <property type="match status" value="1"/>
</dbReference>
<feature type="binding site" evidence="1">
    <location>
        <position position="152"/>
    </location>
    <ligand>
        <name>Zn(2+)</name>
        <dbReference type="ChEBI" id="CHEBI:29105"/>
        <note>catalytic</note>
    </ligand>
</feature>
<dbReference type="GO" id="GO:0004222">
    <property type="term" value="F:metalloendopeptidase activity"/>
    <property type="evidence" value="ECO:0007669"/>
    <property type="project" value="UniProtKB-UniRule"/>
</dbReference>
<proteinExistence type="predicted"/>
<reference evidence="5" key="1">
    <citation type="submission" date="2025-08" db="UniProtKB">
        <authorList>
            <consortium name="RefSeq"/>
        </authorList>
    </citation>
    <scope>IDENTIFICATION</scope>
    <source>
        <tissue evidence="5">Entire body</tissue>
    </source>
</reference>
<dbReference type="KEGG" id="apln:108741751"/>
<dbReference type="GO" id="GO:0008270">
    <property type="term" value="F:zinc ion binding"/>
    <property type="evidence" value="ECO:0007669"/>
    <property type="project" value="UniProtKB-UniRule"/>
</dbReference>
<evidence type="ECO:0000256" key="1">
    <source>
        <dbReference type="PROSITE-ProRule" id="PRU01211"/>
    </source>
</evidence>
<evidence type="ECO:0000256" key="2">
    <source>
        <dbReference type="RuleBase" id="RU361183"/>
    </source>
</evidence>
<sequence length="274" mass="31968">MYFVHAYIVLQIIVFVTTEENPLQYQPPEVSPALFEGDLEWDEGIDTKRRLGVIIQQKLWTNKTVPYLISKKYNNREKKYIRKAINVINRMTCIELIPRMKNEVDYLYFKNSKKHSGCSSYVGRRGGKQNIYLQKRNSMGGNCFRRTGTIIHEIMHSLGVLHEQSRLDRDEYITIHFENIMPGAEKNFRKTVHSFATSKFQYDINSIMHYGGNYFSIDEKKPTITAKKAGSIKLGQRKGMSILDCLKLNHMYGCLQEPNEKKRYQSICNSFGIQ</sequence>
<gene>
    <name evidence="5" type="primary">LOC108741751</name>
</gene>
<comment type="cofactor">
    <cofactor evidence="1 2">
        <name>Zn(2+)</name>
        <dbReference type="ChEBI" id="CHEBI:29105"/>
    </cofactor>
    <text evidence="1 2">Binds 1 zinc ion per subunit.</text>
</comment>
<protein>
    <recommendedName>
        <fullName evidence="2">Metalloendopeptidase</fullName>
        <ecNumber evidence="2">3.4.24.-</ecNumber>
    </recommendedName>
</protein>
<organism evidence="4 5">
    <name type="scientific">Agrilus planipennis</name>
    <name type="common">Emerald ash borer</name>
    <name type="synonym">Agrilus marcopoli</name>
    <dbReference type="NCBI Taxonomy" id="224129"/>
    <lineage>
        <taxon>Eukaryota</taxon>
        <taxon>Metazoa</taxon>
        <taxon>Ecdysozoa</taxon>
        <taxon>Arthropoda</taxon>
        <taxon>Hexapoda</taxon>
        <taxon>Insecta</taxon>
        <taxon>Pterygota</taxon>
        <taxon>Neoptera</taxon>
        <taxon>Endopterygota</taxon>
        <taxon>Coleoptera</taxon>
        <taxon>Polyphaga</taxon>
        <taxon>Elateriformia</taxon>
        <taxon>Buprestoidea</taxon>
        <taxon>Buprestidae</taxon>
        <taxon>Agrilinae</taxon>
        <taxon>Agrilus</taxon>
    </lineage>
</organism>
<feature type="binding site" evidence="1">
    <location>
        <position position="156"/>
    </location>
    <ligand>
        <name>Zn(2+)</name>
        <dbReference type="ChEBI" id="CHEBI:29105"/>
        <note>catalytic</note>
    </ligand>
</feature>
<comment type="caution">
    <text evidence="1">Lacks conserved residue(s) required for the propagation of feature annotation.</text>
</comment>
<dbReference type="SUPFAM" id="SSF55486">
    <property type="entry name" value="Metalloproteases ('zincins'), catalytic domain"/>
    <property type="match status" value="1"/>
</dbReference>
<dbReference type="PRINTS" id="PR00480">
    <property type="entry name" value="ASTACIN"/>
</dbReference>
<dbReference type="GO" id="GO:0006508">
    <property type="term" value="P:proteolysis"/>
    <property type="evidence" value="ECO:0007669"/>
    <property type="project" value="UniProtKB-KW"/>
</dbReference>
<accession>A0A1W4X7Z9</accession>
<dbReference type="InterPro" id="IPR001506">
    <property type="entry name" value="Peptidase_M12A"/>
</dbReference>
<keyword evidence="1 2" id="KW-0482">Metalloprotease</keyword>
<feature type="chain" id="PRO_5010598031" description="Metalloendopeptidase" evidence="2">
    <location>
        <begin position="19"/>
        <end position="274"/>
    </location>
</feature>
<keyword evidence="1 2" id="KW-0862">Zinc</keyword>
<dbReference type="PANTHER" id="PTHR10127:SF859">
    <property type="entry name" value="METALLOENDOPEPTIDASE"/>
    <property type="match status" value="1"/>
</dbReference>
<dbReference type="Gene3D" id="3.40.390.10">
    <property type="entry name" value="Collagenase (Catalytic Domain)"/>
    <property type="match status" value="1"/>
</dbReference>